<dbReference type="AlphaFoldDB" id="A0A856MD24"/>
<protein>
    <submittedName>
        <fullName evidence="2">Uncharacterized protein</fullName>
    </submittedName>
</protein>
<dbReference type="Proteomes" id="UP000503129">
    <property type="component" value="Chromosome"/>
</dbReference>
<keyword evidence="3" id="KW-1185">Reference proteome</keyword>
<feature type="region of interest" description="Disordered" evidence="1">
    <location>
        <begin position="267"/>
        <end position="293"/>
    </location>
</feature>
<sequence>MDTNETGSIASIIEKRLPLAKKIVDVEAELKSLDSAVRHLQKHHNQLLKRFDDSTVPSLLGDIRLTTLQSSINTELEALTKLKERFCRKTLNIGVVGRAKQGKSQLLQSLTGLTSGEIPDRNTHHCTGICSFIYNNNNGETYAEVWFHSEQSFLDEVISPYYEKLGLGEKPKTVDEFATKPLPLLVSNHPEYPAQVVAYEQLLQYHIHLDKYRSLLQQSSPRRISRNQIREYVAQETASSQSIFFNPSGISSLGTTPTLSLYETDTHSQHVSASRTLGERAASGTGEGKRQSHATYYKGEESPQSPQHFVAAHSAGSPPIPPQILSEGAPPGNCSLSYYLAVREIKIACQFNHADVGQIAFVDIPDLGDTGIWDQQVGMKILGQQVDAILFVRMPKSTDDDWRDVDVRVYDMVRAAQVDVVPTQLCSFMILNRTEADSRFGDNSKSCQDLAQDIAKTDISVVKCVTANCANTQQAHKVLEQVLDYLKAKMTDLDEKYAFFHQQQLNVLQNQVKAELEKISKVLDLATHDDIHGLGLFEEKFKELWLGVTNSLEELLTGLRRKREAVDIDFKKQVETVLQTCRSDTGIPSIQEIEQRFCLEKSYAIIYEKYLNEIRAHLSKHLSLLDIGLERSLDKVKSQLTQILMDKGQLEKLTQAKGGEFIEAIAKQIPDELIPGIPSKLKYGFQTLARFKLSYRGFLQYRIRKCLDGLTPNQPATLKLSASSSAEQVLLNLKIAYAEAVSKSEKALKQLLCEPSQVIYAIVEEFVDCILRATDVESEWRIFLQDARRQIWHEFQYLGDTPKGVTQVQRHVSGTQ</sequence>
<reference evidence="2 3" key="1">
    <citation type="submission" date="2018-06" db="EMBL/GenBank/DDBJ databases">
        <title>Comparative genomics of Brasilonema spp. strains.</title>
        <authorList>
            <person name="Alvarenga D.O."/>
            <person name="Fiore M.F."/>
            <person name="Varani A.M."/>
        </authorList>
    </citation>
    <scope>NUCLEOTIDE SEQUENCE [LARGE SCALE GENOMIC DNA]</scope>
    <source>
        <strain evidence="2 3">CENA114</strain>
    </source>
</reference>
<dbReference type="InterPro" id="IPR027417">
    <property type="entry name" value="P-loop_NTPase"/>
</dbReference>
<name>A0A856MD24_9CYAN</name>
<proteinExistence type="predicted"/>
<gene>
    <name evidence="2" type="ORF">DP114_10250</name>
</gene>
<evidence type="ECO:0000313" key="3">
    <source>
        <dbReference type="Proteomes" id="UP000503129"/>
    </source>
</evidence>
<accession>A0A856MD24</accession>
<dbReference type="RefSeq" id="WP_171976028.1">
    <property type="nucleotide sequence ID" value="NZ_CAWOXK010000001.1"/>
</dbReference>
<dbReference type="EMBL" id="CP030118">
    <property type="protein sequence ID" value="QDL08234.1"/>
    <property type="molecule type" value="Genomic_DNA"/>
</dbReference>
<organism evidence="2 3">
    <name type="scientific">Brasilonema sennae CENA114</name>
    <dbReference type="NCBI Taxonomy" id="415709"/>
    <lineage>
        <taxon>Bacteria</taxon>
        <taxon>Bacillati</taxon>
        <taxon>Cyanobacteriota</taxon>
        <taxon>Cyanophyceae</taxon>
        <taxon>Nostocales</taxon>
        <taxon>Scytonemataceae</taxon>
        <taxon>Brasilonema</taxon>
        <taxon>Bromeliae group (in: Brasilonema)</taxon>
    </lineage>
</organism>
<evidence type="ECO:0000256" key="1">
    <source>
        <dbReference type="SAM" id="MobiDB-lite"/>
    </source>
</evidence>
<evidence type="ECO:0000313" key="2">
    <source>
        <dbReference type="EMBL" id="QDL08234.1"/>
    </source>
</evidence>
<dbReference type="SUPFAM" id="SSF52540">
    <property type="entry name" value="P-loop containing nucleoside triphosphate hydrolases"/>
    <property type="match status" value="1"/>
</dbReference>
<dbReference type="KEGG" id="bsen:DP114_10250"/>